<dbReference type="PANTHER" id="PTHR34222:SF99">
    <property type="entry name" value="PROTEIN, PUTATIVE-RELATED"/>
    <property type="match status" value="1"/>
</dbReference>
<evidence type="ECO:0000313" key="3">
    <source>
        <dbReference type="Proteomes" id="UP000826271"/>
    </source>
</evidence>
<gene>
    <name evidence="2" type="ORF">BUALT_Bualt06G0101200</name>
</gene>
<dbReference type="Proteomes" id="UP000826271">
    <property type="component" value="Unassembled WGS sequence"/>
</dbReference>
<proteinExistence type="predicted"/>
<keyword evidence="3" id="KW-1185">Reference proteome</keyword>
<evidence type="ECO:0000256" key="1">
    <source>
        <dbReference type="SAM" id="MobiDB-lite"/>
    </source>
</evidence>
<comment type="caution">
    <text evidence="2">The sequence shown here is derived from an EMBL/GenBank/DDBJ whole genome shotgun (WGS) entry which is preliminary data.</text>
</comment>
<name>A0AAV6XQ25_9LAMI</name>
<dbReference type="PANTHER" id="PTHR34222">
    <property type="entry name" value="GAG_PRE-INTEGRS DOMAIN-CONTAINING PROTEIN"/>
    <property type="match status" value="1"/>
</dbReference>
<sequence>MQFLMGLNDNFKPIRGQILLMKPLPSIEDAYCMIQQEERQMDMHSFSSAMDNSAFMVSNNSSKVWNHNNQASSGTQVWNSVNKKNLWCEHCQTTGHTQAKCFRLHGFPPNWKPKGKRNNGGFQKSQSHNVAHGNSLNQSLTSYNYSPMGTSDSYTSDVNSSQAQVNNGIASHPLSPQLTPDQVTQLLTLLNKQNIHTHDHTSHLAGPCAEDACGAW</sequence>
<feature type="region of interest" description="Disordered" evidence="1">
    <location>
        <begin position="115"/>
        <end position="139"/>
    </location>
</feature>
<dbReference type="AlphaFoldDB" id="A0AAV6XQ25"/>
<reference evidence="2" key="1">
    <citation type="submission" date="2019-10" db="EMBL/GenBank/DDBJ databases">
        <authorList>
            <person name="Zhang R."/>
            <person name="Pan Y."/>
            <person name="Wang J."/>
            <person name="Ma R."/>
            <person name="Yu S."/>
        </authorList>
    </citation>
    <scope>NUCLEOTIDE SEQUENCE</scope>
    <source>
        <strain evidence="2">LA-IB0</strain>
        <tissue evidence="2">Leaf</tissue>
    </source>
</reference>
<dbReference type="EMBL" id="WHWC01000006">
    <property type="protein sequence ID" value="KAG8381233.1"/>
    <property type="molecule type" value="Genomic_DNA"/>
</dbReference>
<protein>
    <submittedName>
        <fullName evidence="2">Uncharacterized protein</fullName>
    </submittedName>
</protein>
<organism evidence="2 3">
    <name type="scientific">Buddleja alternifolia</name>
    <dbReference type="NCBI Taxonomy" id="168488"/>
    <lineage>
        <taxon>Eukaryota</taxon>
        <taxon>Viridiplantae</taxon>
        <taxon>Streptophyta</taxon>
        <taxon>Embryophyta</taxon>
        <taxon>Tracheophyta</taxon>
        <taxon>Spermatophyta</taxon>
        <taxon>Magnoliopsida</taxon>
        <taxon>eudicotyledons</taxon>
        <taxon>Gunneridae</taxon>
        <taxon>Pentapetalae</taxon>
        <taxon>asterids</taxon>
        <taxon>lamiids</taxon>
        <taxon>Lamiales</taxon>
        <taxon>Scrophulariaceae</taxon>
        <taxon>Buddlejeae</taxon>
        <taxon>Buddleja</taxon>
    </lineage>
</organism>
<evidence type="ECO:0000313" key="2">
    <source>
        <dbReference type="EMBL" id="KAG8381233.1"/>
    </source>
</evidence>
<feature type="compositionally biased region" description="Polar residues" evidence="1">
    <location>
        <begin position="120"/>
        <end position="139"/>
    </location>
</feature>
<accession>A0AAV6XQ25</accession>